<sequence length="72" mass="8116">MYYQIDEQDFLEALQELDDEITEAALASGELVSYRWYCTHCGADYTAFELIPPPSPCSCGSRLLCPRAPTLH</sequence>
<keyword evidence="2" id="KW-1185">Reference proteome</keyword>
<dbReference type="RefSeq" id="WP_264892817.1">
    <property type="nucleotide sequence ID" value="NZ_CP110257.1"/>
</dbReference>
<dbReference type="Proteomes" id="UP001163266">
    <property type="component" value="Chromosome"/>
</dbReference>
<evidence type="ECO:0000313" key="2">
    <source>
        <dbReference type="Proteomes" id="UP001163266"/>
    </source>
</evidence>
<organism evidence="1 2">
    <name type="scientific">Caldimonas aquatica</name>
    <dbReference type="NCBI Taxonomy" id="376175"/>
    <lineage>
        <taxon>Bacteria</taxon>
        <taxon>Pseudomonadati</taxon>
        <taxon>Pseudomonadota</taxon>
        <taxon>Betaproteobacteria</taxon>
        <taxon>Burkholderiales</taxon>
        <taxon>Sphaerotilaceae</taxon>
        <taxon>Caldimonas</taxon>
    </lineage>
</organism>
<dbReference type="EMBL" id="CP110257">
    <property type="protein sequence ID" value="UZD55059.1"/>
    <property type="molecule type" value="Genomic_DNA"/>
</dbReference>
<proteinExistence type="predicted"/>
<accession>A0ABY6MSS1</accession>
<evidence type="ECO:0000313" key="1">
    <source>
        <dbReference type="EMBL" id="UZD55059.1"/>
    </source>
</evidence>
<protein>
    <submittedName>
        <fullName evidence="1">Uncharacterized protein</fullName>
    </submittedName>
</protein>
<gene>
    <name evidence="1" type="ORF">OMP39_00220</name>
</gene>
<name>A0ABY6MSS1_9BURK</name>
<reference evidence="1" key="1">
    <citation type="submission" date="2022-10" db="EMBL/GenBank/DDBJ databases">
        <title>Complete genome sequence of Schlegelella aquatica LMG 23380.</title>
        <authorList>
            <person name="Musilova J."/>
            <person name="Kourilova X."/>
            <person name="Bezdicek M."/>
            <person name="Hermankova K."/>
            <person name="Obruca S."/>
            <person name="Sedlar K."/>
        </authorList>
    </citation>
    <scope>NUCLEOTIDE SEQUENCE</scope>
    <source>
        <strain evidence="1">LMG 23380</strain>
    </source>
</reference>